<keyword evidence="1" id="KW-0732">Signal</keyword>
<dbReference type="AlphaFoldDB" id="A0AB39VDU4"/>
<dbReference type="GO" id="GO:0016787">
    <property type="term" value="F:hydrolase activity"/>
    <property type="evidence" value="ECO:0007669"/>
    <property type="project" value="UniProtKB-KW"/>
</dbReference>
<dbReference type="Gene3D" id="3.90.1720.10">
    <property type="entry name" value="endopeptidase domain like (from Nostoc punctiforme)"/>
    <property type="match status" value="1"/>
</dbReference>
<dbReference type="RefSeq" id="WP_094080525.1">
    <property type="nucleotide sequence ID" value="NZ_CP165644.1"/>
</dbReference>
<feature type="chain" id="PRO_5044335233" evidence="1">
    <location>
        <begin position="28"/>
        <end position="192"/>
    </location>
</feature>
<dbReference type="InterPro" id="IPR024453">
    <property type="entry name" value="Peptidase_C92"/>
</dbReference>
<gene>
    <name evidence="2" type="ORF">AB8B22_05675</name>
</gene>
<protein>
    <submittedName>
        <fullName evidence="2">YiiX/YebB-like N1pC/P60 family cysteine hydrolase</fullName>
    </submittedName>
</protein>
<evidence type="ECO:0000313" key="2">
    <source>
        <dbReference type="EMBL" id="XDU65917.1"/>
    </source>
</evidence>
<sequence>MKNKIFRNYNKKILLFFLYFVFSLALSAQSSASKYKWYSPKEIIQNMDKLQSGDILVLSKGSSFRTMWGHAAILNEHKKIVEFPTYSIGYSESPIYTWQNLKREVAVFRLKNIDDNFKKALFHEIDETTTKPYGITFDKNFDKRLYCSQFVYIVFKKAGLKVGKNINLDSNGGGMVMPYDIMNSQLLENVIF</sequence>
<accession>A0AB39VDU4</accession>
<dbReference type="InterPro" id="IPR038765">
    <property type="entry name" value="Papain-like_cys_pep_sf"/>
</dbReference>
<name>A0AB39VDU4_9FUSO</name>
<organism evidence="2">
    <name type="scientific">Leptotrichia rugosa</name>
    <dbReference type="NCBI Taxonomy" id="3239302"/>
    <lineage>
        <taxon>Bacteria</taxon>
        <taxon>Fusobacteriati</taxon>
        <taxon>Fusobacteriota</taxon>
        <taxon>Fusobacteriia</taxon>
        <taxon>Fusobacteriales</taxon>
        <taxon>Leptotrichiaceae</taxon>
        <taxon>Leptotrichia</taxon>
    </lineage>
</organism>
<feature type="signal peptide" evidence="1">
    <location>
        <begin position="1"/>
        <end position="27"/>
    </location>
</feature>
<reference evidence="2" key="1">
    <citation type="submission" date="2024-07" db="EMBL/GenBank/DDBJ databases">
        <authorList>
            <person name="Li X.-J."/>
            <person name="Wang X."/>
        </authorList>
    </citation>
    <scope>NUCLEOTIDE SEQUENCE</scope>
    <source>
        <strain evidence="2">HSP-334</strain>
    </source>
</reference>
<dbReference type="SUPFAM" id="SSF54001">
    <property type="entry name" value="Cysteine proteinases"/>
    <property type="match status" value="1"/>
</dbReference>
<dbReference type="KEGG" id="lrug:AB8B22_05675"/>
<dbReference type="EMBL" id="CP165644">
    <property type="protein sequence ID" value="XDU65917.1"/>
    <property type="molecule type" value="Genomic_DNA"/>
</dbReference>
<dbReference type="Pfam" id="PF05708">
    <property type="entry name" value="Peptidase_C92"/>
    <property type="match status" value="1"/>
</dbReference>
<proteinExistence type="predicted"/>
<keyword evidence="2" id="KW-0378">Hydrolase</keyword>
<evidence type="ECO:0000256" key="1">
    <source>
        <dbReference type="SAM" id="SignalP"/>
    </source>
</evidence>